<feature type="transmembrane region" description="Helical" evidence="1">
    <location>
        <begin position="93"/>
        <end position="122"/>
    </location>
</feature>
<keyword evidence="1" id="KW-1133">Transmembrane helix</keyword>
<protein>
    <submittedName>
        <fullName evidence="3">DUF1707 domain-containing protein</fullName>
    </submittedName>
</protein>
<dbReference type="AlphaFoldDB" id="A0AA45L2Y4"/>
<feature type="domain" description="DUF1707" evidence="2">
    <location>
        <begin position="6"/>
        <end position="58"/>
    </location>
</feature>
<keyword evidence="1" id="KW-0812">Transmembrane</keyword>
<evidence type="ECO:0000256" key="1">
    <source>
        <dbReference type="SAM" id="Phobius"/>
    </source>
</evidence>
<name>A0AA45L2Y4_9PSEU</name>
<dbReference type="EMBL" id="CP073249">
    <property type="protein sequence ID" value="QUF02514.1"/>
    <property type="molecule type" value="Genomic_DNA"/>
</dbReference>
<dbReference type="Proteomes" id="UP000677152">
    <property type="component" value="Chromosome"/>
</dbReference>
<proteinExistence type="predicted"/>
<evidence type="ECO:0000259" key="2">
    <source>
        <dbReference type="Pfam" id="PF08044"/>
    </source>
</evidence>
<gene>
    <name evidence="3" type="ORF">KCV87_23985</name>
</gene>
<reference evidence="3" key="1">
    <citation type="submission" date="2021-04" db="EMBL/GenBank/DDBJ databases">
        <title>Genomic sequence of Actinosynnema pretiosum subsp. pretiosum ATCC 31280 (C-14919).</title>
        <authorList>
            <person name="Bai L."/>
            <person name="Wang X."/>
            <person name="Xiao Y."/>
        </authorList>
    </citation>
    <scope>NUCLEOTIDE SEQUENCE</scope>
    <source>
        <strain evidence="3">ATCC 31280</strain>
    </source>
</reference>
<dbReference type="Pfam" id="PF08044">
    <property type="entry name" value="DUF1707"/>
    <property type="match status" value="1"/>
</dbReference>
<sequence length="128" mass="13773">MGDREIRVGDAEREDALRVLGEHLSAGRLDVDEYGERTARATAARNRGELLDLFSDLPHPHPALSAATAVRPMPPPPGLPARRGVNVAVAGPAVLIGFVLLAALVKSPFVFLLIPVALFLLVGRDRRR</sequence>
<accession>A0AA45L2Y4</accession>
<evidence type="ECO:0000313" key="4">
    <source>
        <dbReference type="Proteomes" id="UP000677152"/>
    </source>
</evidence>
<dbReference type="InterPro" id="IPR012551">
    <property type="entry name" value="DUF1707_SHOCT-like"/>
</dbReference>
<organism evidence="3 4">
    <name type="scientific">Actinosynnema pretiosum subsp. pretiosum</name>
    <dbReference type="NCBI Taxonomy" id="103721"/>
    <lineage>
        <taxon>Bacteria</taxon>
        <taxon>Bacillati</taxon>
        <taxon>Actinomycetota</taxon>
        <taxon>Actinomycetes</taxon>
        <taxon>Pseudonocardiales</taxon>
        <taxon>Pseudonocardiaceae</taxon>
        <taxon>Actinosynnema</taxon>
    </lineage>
</organism>
<evidence type="ECO:0000313" key="3">
    <source>
        <dbReference type="EMBL" id="QUF02514.1"/>
    </source>
</evidence>
<keyword evidence="1" id="KW-0472">Membrane</keyword>